<reference evidence="4 5" key="1">
    <citation type="journal article" date="2023" name="G3 (Bethesda)">
        <title>A chromosome-level genome assembly of Zasmidium syzygii isolated from banana leaves.</title>
        <authorList>
            <person name="van Westerhoven A.C."/>
            <person name="Mehrabi R."/>
            <person name="Talebi R."/>
            <person name="Steentjes M.B.F."/>
            <person name="Corcolon B."/>
            <person name="Chong P.A."/>
            <person name="Kema G.H.J."/>
            <person name="Seidl M.F."/>
        </authorList>
    </citation>
    <scope>NUCLEOTIDE SEQUENCE [LARGE SCALE GENOMIC DNA]</scope>
    <source>
        <strain evidence="4 5">P124</strain>
    </source>
</reference>
<evidence type="ECO:0000313" key="4">
    <source>
        <dbReference type="EMBL" id="KAK4499511.1"/>
    </source>
</evidence>
<dbReference type="PANTHER" id="PTHR44229:SF4">
    <property type="entry name" value="15-HYDROXYPROSTAGLANDIN DEHYDROGENASE [NAD(+)]"/>
    <property type="match status" value="1"/>
</dbReference>
<dbReference type="PANTHER" id="PTHR44229">
    <property type="entry name" value="15-HYDROXYPROSTAGLANDIN DEHYDROGENASE [NAD(+)]"/>
    <property type="match status" value="1"/>
</dbReference>
<protein>
    <recommendedName>
        <fullName evidence="6">NAD(P)-binding protein</fullName>
    </recommendedName>
</protein>
<evidence type="ECO:0008006" key="6">
    <source>
        <dbReference type="Google" id="ProtNLM"/>
    </source>
</evidence>
<keyword evidence="2" id="KW-0521">NADP</keyword>
<dbReference type="InterPro" id="IPR020904">
    <property type="entry name" value="Sc_DH/Rdtase_CS"/>
</dbReference>
<evidence type="ECO:0000256" key="1">
    <source>
        <dbReference type="ARBA" id="ARBA00006484"/>
    </source>
</evidence>
<evidence type="ECO:0000256" key="3">
    <source>
        <dbReference type="ARBA" id="ARBA00023002"/>
    </source>
</evidence>
<accession>A0ABR0EE04</accession>
<dbReference type="SUPFAM" id="SSF51735">
    <property type="entry name" value="NAD(P)-binding Rossmann-fold domains"/>
    <property type="match status" value="1"/>
</dbReference>
<gene>
    <name evidence="4" type="ORF">PRZ48_010026</name>
</gene>
<comment type="similarity">
    <text evidence="1">Belongs to the short-chain dehydrogenases/reductases (SDR) family.</text>
</comment>
<dbReference type="EMBL" id="JAXOVC010000007">
    <property type="protein sequence ID" value="KAK4499511.1"/>
    <property type="molecule type" value="Genomic_DNA"/>
</dbReference>
<keyword evidence="3" id="KW-0560">Oxidoreductase</keyword>
<name>A0ABR0EE04_ZASCE</name>
<evidence type="ECO:0000256" key="2">
    <source>
        <dbReference type="ARBA" id="ARBA00022857"/>
    </source>
</evidence>
<proteinExistence type="inferred from homology"/>
<keyword evidence="5" id="KW-1185">Reference proteome</keyword>
<comment type="caution">
    <text evidence="4">The sequence shown here is derived from an EMBL/GenBank/DDBJ whole genome shotgun (WGS) entry which is preliminary data.</text>
</comment>
<dbReference type="InterPro" id="IPR002347">
    <property type="entry name" value="SDR_fam"/>
</dbReference>
<organism evidence="4 5">
    <name type="scientific">Zasmidium cellare</name>
    <name type="common">Wine cellar mold</name>
    <name type="synonym">Racodium cellare</name>
    <dbReference type="NCBI Taxonomy" id="395010"/>
    <lineage>
        <taxon>Eukaryota</taxon>
        <taxon>Fungi</taxon>
        <taxon>Dikarya</taxon>
        <taxon>Ascomycota</taxon>
        <taxon>Pezizomycotina</taxon>
        <taxon>Dothideomycetes</taxon>
        <taxon>Dothideomycetidae</taxon>
        <taxon>Mycosphaerellales</taxon>
        <taxon>Mycosphaerellaceae</taxon>
        <taxon>Zasmidium</taxon>
    </lineage>
</organism>
<dbReference type="PRINTS" id="PR00081">
    <property type="entry name" value="GDHRDH"/>
</dbReference>
<dbReference type="Proteomes" id="UP001305779">
    <property type="component" value="Unassembled WGS sequence"/>
</dbReference>
<dbReference type="PROSITE" id="PS00061">
    <property type="entry name" value="ADH_SHORT"/>
    <property type="match status" value="1"/>
</dbReference>
<dbReference type="InterPro" id="IPR036291">
    <property type="entry name" value="NAD(P)-bd_dom_sf"/>
</dbReference>
<dbReference type="Gene3D" id="3.40.50.720">
    <property type="entry name" value="NAD(P)-binding Rossmann-like Domain"/>
    <property type="match status" value="1"/>
</dbReference>
<dbReference type="Pfam" id="PF00106">
    <property type="entry name" value="adh_short"/>
    <property type="match status" value="1"/>
</dbReference>
<evidence type="ECO:0000313" key="5">
    <source>
        <dbReference type="Proteomes" id="UP001305779"/>
    </source>
</evidence>
<sequence length="293" mass="31669">MAPPTAVVTGASSGIGLALVHHLIKLDWNVVMADITSPSESIPGTLFVQPNVSSWDQQINLFQKAYEWHGRIDFCALNAGIDDRDDIFTFLTEPPRRPNLATFEVNLIGAYYGIKIAAHYLEKTNVGAGKLQKGGKIVLTGSGAAIWPIPILPQYTATKHAIAGLGRSFGRSEGAKLANIRATVLCPAIVATNVLPQGVLDAMSPEQLTPMDTLMRGYDYLANLENGHQADWVNEGPSGLVLEANGTKLIEHQPPPRTTEGSMPTPEAAAGMLQSFKARVEGHARRWREQQAE</sequence>